<organism evidence="1 2">
    <name type="scientific">Brassica napus</name>
    <name type="common">Rape</name>
    <dbReference type="NCBI Taxonomy" id="3708"/>
    <lineage>
        <taxon>Eukaryota</taxon>
        <taxon>Viridiplantae</taxon>
        <taxon>Streptophyta</taxon>
        <taxon>Embryophyta</taxon>
        <taxon>Tracheophyta</taxon>
        <taxon>Spermatophyta</taxon>
        <taxon>Magnoliopsida</taxon>
        <taxon>eudicotyledons</taxon>
        <taxon>Gunneridae</taxon>
        <taxon>Pentapetalae</taxon>
        <taxon>rosids</taxon>
        <taxon>malvids</taxon>
        <taxon>Brassicales</taxon>
        <taxon>Brassicaceae</taxon>
        <taxon>Brassiceae</taxon>
        <taxon>Brassica</taxon>
    </lineage>
</organism>
<dbReference type="PaxDb" id="3708-A0A078JID7"/>
<name>A0A078JID7_BRANA</name>
<dbReference type="OMA" id="LLICFWD"/>
<reference evidence="1 2" key="1">
    <citation type="journal article" date="2014" name="Science">
        <title>Plant genetics. Early allopolyploid evolution in the post-Neolithic Brassica napus oilseed genome.</title>
        <authorList>
            <person name="Chalhoub B."/>
            <person name="Denoeud F."/>
            <person name="Liu S."/>
            <person name="Parkin I.A."/>
            <person name="Tang H."/>
            <person name="Wang X."/>
            <person name="Chiquet J."/>
            <person name="Belcram H."/>
            <person name="Tong C."/>
            <person name="Samans B."/>
            <person name="Correa M."/>
            <person name="Da Silva C."/>
            <person name="Just J."/>
            <person name="Falentin C."/>
            <person name="Koh C.S."/>
            <person name="Le Clainche I."/>
            <person name="Bernard M."/>
            <person name="Bento P."/>
            <person name="Noel B."/>
            <person name="Labadie K."/>
            <person name="Alberti A."/>
            <person name="Charles M."/>
            <person name="Arnaud D."/>
            <person name="Guo H."/>
            <person name="Daviaud C."/>
            <person name="Alamery S."/>
            <person name="Jabbari K."/>
            <person name="Zhao M."/>
            <person name="Edger P.P."/>
            <person name="Chelaifa H."/>
            <person name="Tack D."/>
            <person name="Lassalle G."/>
            <person name="Mestiri I."/>
            <person name="Schnel N."/>
            <person name="Le Paslier M.C."/>
            <person name="Fan G."/>
            <person name="Renault V."/>
            <person name="Bayer P.E."/>
            <person name="Golicz A.A."/>
            <person name="Manoli S."/>
            <person name="Lee T.H."/>
            <person name="Thi V.H."/>
            <person name="Chalabi S."/>
            <person name="Hu Q."/>
            <person name="Fan C."/>
            <person name="Tollenaere R."/>
            <person name="Lu Y."/>
            <person name="Battail C."/>
            <person name="Shen J."/>
            <person name="Sidebottom C.H."/>
            <person name="Wang X."/>
            <person name="Canaguier A."/>
            <person name="Chauveau A."/>
            <person name="Berard A."/>
            <person name="Deniot G."/>
            <person name="Guan M."/>
            <person name="Liu Z."/>
            <person name="Sun F."/>
            <person name="Lim Y.P."/>
            <person name="Lyons E."/>
            <person name="Town C.D."/>
            <person name="Bancroft I."/>
            <person name="Wang X."/>
            <person name="Meng J."/>
            <person name="Ma J."/>
            <person name="Pires J.C."/>
            <person name="King G.J."/>
            <person name="Brunel D."/>
            <person name="Delourme R."/>
            <person name="Renard M."/>
            <person name="Aury J.M."/>
            <person name="Adams K.L."/>
            <person name="Batley J."/>
            <person name="Snowdon R.J."/>
            <person name="Tost J."/>
            <person name="Edwards D."/>
            <person name="Zhou Y."/>
            <person name="Hua W."/>
            <person name="Sharpe A.G."/>
            <person name="Paterson A.H."/>
            <person name="Guan C."/>
            <person name="Wincker P."/>
        </authorList>
    </citation>
    <scope>NUCLEOTIDE SEQUENCE [LARGE SCALE GENOMIC DNA]</scope>
    <source>
        <strain evidence="2">cv. Darmor-bzh</strain>
    </source>
</reference>
<keyword evidence="2" id="KW-1185">Reference proteome</keyword>
<evidence type="ECO:0000313" key="2">
    <source>
        <dbReference type="Proteomes" id="UP000028999"/>
    </source>
</evidence>
<gene>
    <name evidence="1" type="primary">BnaCnng47510D</name>
    <name evidence="1" type="ORF">GSBRNA2T00046766001</name>
</gene>
<dbReference type="Gramene" id="CDY65531">
    <property type="protein sequence ID" value="CDY65531"/>
    <property type="gene ID" value="GSBRNA2T00046766001"/>
</dbReference>
<accession>A0A078JID7</accession>
<evidence type="ECO:0000313" key="1">
    <source>
        <dbReference type="EMBL" id="CDY65531.1"/>
    </source>
</evidence>
<dbReference type="Proteomes" id="UP000028999">
    <property type="component" value="Unassembled WGS sequence"/>
</dbReference>
<proteinExistence type="predicted"/>
<dbReference type="EMBL" id="LK034827">
    <property type="protein sequence ID" value="CDY65531.1"/>
    <property type="molecule type" value="Genomic_DNA"/>
</dbReference>
<protein>
    <submittedName>
        <fullName evidence="1">BnaCnng47510D protein</fullName>
    </submittedName>
</protein>
<dbReference type="AlphaFoldDB" id="A0A078JID7"/>
<sequence>MSSSAASTVVTLLICFWDSRNINKNGEFMGITILLLDELCRPSLKAGSILRLDRFEVARVAHMYKITEHQFLILFIPSTRKTFKYSPSG</sequence>